<evidence type="ECO:0000259" key="3">
    <source>
        <dbReference type="PROSITE" id="PS50125"/>
    </source>
</evidence>
<dbReference type="InterPro" id="IPR050697">
    <property type="entry name" value="Adenylyl/Guanylyl_Cyclase_3/4"/>
</dbReference>
<organism evidence="4 5">
    <name type="scientific">Pseudanabaena frigida</name>
    <dbReference type="NCBI Taxonomy" id="945775"/>
    <lineage>
        <taxon>Bacteria</taxon>
        <taxon>Bacillati</taxon>
        <taxon>Cyanobacteriota</taxon>
        <taxon>Cyanophyceae</taxon>
        <taxon>Pseudanabaenales</taxon>
        <taxon>Pseudanabaenaceae</taxon>
        <taxon>Pseudanabaena</taxon>
    </lineage>
</organism>
<dbReference type="PANTHER" id="PTHR43081">
    <property type="entry name" value="ADENYLATE CYCLASE, TERMINAL-DIFFERENTIATION SPECIFIC-RELATED"/>
    <property type="match status" value="1"/>
</dbReference>
<keyword evidence="2" id="KW-0472">Membrane</keyword>
<dbReference type="InterPro" id="IPR001054">
    <property type="entry name" value="A/G_cyclase"/>
</dbReference>
<reference evidence="4 5" key="1">
    <citation type="submission" date="2018-04" db="EMBL/GenBank/DDBJ databases">
        <authorList>
            <person name="Go L.Y."/>
            <person name="Mitchell J.A."/>
        </authorList>
    </citation>
    <scope>NUCLEOTIDE SEQUENCE [LARGE SCALE GENOMIC DNA]</scope>
    <source>
        <strain evidence="4">ULC066bin1</strain>
    </source>
</reference>
<evidence type="ECO:0000256" key="1">
    <source>
        <dbReference type="ARBA" id="ARBA00005381"/>
    </source>
</evidence>
<proteinExistence type="inferred from homology"/>
<evidence type="ECO:0000313" key="5">
    <source>
        <dbReference type="Proteomes" id="UP000249467"/>
    </source>
</evidence>
<feature type="transmembrane region" description="Helical" evidence="2">
    <location>
        <begin position="390"/>
        <end position="410"/>
    </location>
</feature>
<feature type="domain" description="Guanylate cyclase" evidence="3">
    <location>
        <begin position="445"/>
        <end position="577"/>
    </location>
</feature>
<dbReference type="AlphaFoldDB" id="A0A2W4XYQ5"/>
<comment type="similarity">
    <text evidence="1">Belongs to the adenylyl cyclase class-3 family.</text>
</comment>
<dbReference type="CDD" id="cd07302">
    <property type="entry name" value="CHD"/>
    <property type="match status" value="1"/>
</dbReference>
<dbReference type="InterPro" id="IPR007890">
    <property type="entry name" value="CHASE2"/>
</dbReference>
<dbReference type="Gene3D" id="3.30.70.1230">
    <property type="entry name" value="Nucleotide cyclase"/>
    <property type="match status" value="1"/>
</dbReference>
<dbReference type="SMART" id="SM01080">
    <property type="entry name" value="CHASE2"/>
    <property type="match status" value="1"/>
</dbReference>
<dbReference type="GO" id="GO:0035556">
    <property type="term" value="P:intracellular signal transduction"/>
    <property type="evidence" value="ECO:0007669"/>
    <property type="project" value="InterPro"/>
</dbReference>
<dbReference type="Pfam" id="PF05226">
    <property type="entry name" value="CHASE2"/>
    <property type="match status" value="1"/>
</dbReference>
<sequence length="779" mass="85821">MAIASHIKNTLWKWRGIAIAAPAITIFTIGLRLVGALEPVELAMLDQFFRWRSPEPVDNRIAIVGIDEADVRKYAWPIDDALLAKLLDKVRQQKPRAIGIDLARDKPVGAGYAQLEKLFKTTPNLIGAKRVADSTDSNYAVSSSNINPPPALAELDQVGAINLPIDADGRIRRGLLSLSSPDGKISLSLGLQVALLYLDGEKVVPFEKALNPPRLREHDGGYSHADVGGHQFIINYRRSLKGFQIVRMEDVLEGKIAPDLLRDRVVLVGTTAVSLKDLFLTPLDTGIGSTRLFTSGVEVHAQIASHILSSTLDGRTTIQVWGNYWEWLWIFGWSLVGSLLIWQWRNVNTKDREIPLLLLRSLSVLTLGGSLFAACFIAFAYGWWLPFAPAMIAFLGGGAIVTSYLAITAAQIRTYFSRYLTDAVVKSLLETPEGLKLGGDRRKVTILMCDLRGFSTISEKMLPEKVVEILNVFLGTMTDAIAPYQGTIDEFIGDAILVLFGAPIHREDDAARAVASAIAMQLAMRSVNQKLTEMELPEIAMGIGINTGEVVAGNIGSQSRAKYAVVGNHVNLTARIESYTVGGQILIAETTYKEIQEIVKTNGSMEVEPKGVSQPISIYDIYGIGGIYNLELPSIHESLKVLDSPIPITYRILEEKHLGTEIFVGELRQLSPYGAEMFVEEDISILTNLKIYLKIYAKNSLSSTSRQPEIEGEIYAKVLKQIDNQAIVLNQVLSENLVLENKLPIATPQNQRSSHTKQVYVHFTTVPSNLKAWIESVTL</sequence>
<dbReference type="SUPFAM" id="SSF55073">
    <property type="entry name" value="Nucleotide cyclase"/>
    <property type="match status" value="1"/>
</dbReference>
<dbReference type="SMART" id="SM00044">
    <property type="entry name" value="CYCc"/>
    <property type="match status" value="1"/>
</dbReference>
<protein>
    <submittedName>
        <fullName evidence="4">Adenylate/guanylate cyclase domain-containing protein</fullName>
    </submittedName>
</protein>
<dbReference type="Proteomes" id="UP000249467">
    <property type="component" value="Unassembled WGS sequence"/>
</dbReference>
<feature type="transmembrane region" description="Helical" evidence="2">
    <location>
        <begin position="362"/>
        <end position="384"/>
    </location>
</feature>
<evidence type="ECO:0000313" key="4">
    <source>
        <dbReference type="EMBL" id="PZO36398.1"/>
    </source>
</evidence>
<dbReference type="GO" id="GO:0004016">
    <property type="term" value="F:adenylate cyclase activity"/>
    <property type="evidence" value="ECO:0007669"/>
    <property type="project" value="UniProtKB-ARBA"/>
</dbReference>
<comment type="caution">
    <text evidence="4">The sequence shown here is derived from an EMBL/GenBank/DDBJ whole genome shotgun (WGS) entry which is preliminary data.</text>
</comment>
<evidence type="ECO:0000256" key="2">
    <source>
        <dbReference type="SAM" id="Phobius"/>
    </source>
</evidence>
<dbReference type="EMBL" id="QBML01000041">
    <property type="protein sequence ID" value="PZO36398.1"/>
    <property type="molecule type" value="Genomic_DNA"/>
</dbReference>
<keyword evidence="2" id="KW-1133">Transmembrane helix</keyword>
<dbReference type="PROSITE" id="PS50125">
    <property type="entry name" value="GUANYLATE_CYCLASE_2"/>
    <property type="match status" value="1"/>
</dbReference>
<keyword evidence="2" id="KW-0812">Transmembrane</keyword>
<reference evidence="4 5" key="2">
    <citation type="submission" date="2018-06" db="EMBL/GenBank/DDBJ databases">
        <title>Metagenomic assembly of (sub)arctic Cyanobacteria and their associated microbiome from non-axenic cultures.</title>
        <authorList>
            <person name="Baurain D."/>
        </authorList>
    </citation>
    <scope>NUCLEOTIDE SEQUENCE [LARGE SCALE GENOMIC DNA]</scope>
    <source>
        <strain evidence="4">ULC066bin1</strain>
    </source>
</reference>
<name>A0A2W4XYQ5_9CYAN</name>
<dbReference type="PANTHER" id="PTHR43081:SF1">
    <property type="entry name" value="ADENYLATE CYCLASE, TERMINAL-DIFFERENTIATION SPECIFIC"/>
    <property type="match status" value="1"/>
</dbReference>
<gene>
    <name evidence="4" type="ORF">DCF19_21600</name>
</gene>
<dbReference type="InterPro" id="IPR029787">
    <property type="entry name" value="Nucleotide_cyclase"/>
</dbReference>
<dbReference type="Pfam" id="PF00211">
    <property type="entry name" value="Guanylate_cyc"/>
    <property type="match status" value="1"/>
</dbReference>
<accession>A0A2W4XYQ5</accession>
<feature type="transmembrane region" description="Helical" evidence="2">
    <location>
        <begin position="12"/>
        <end position="34"/>
    </location>
</feature>
<dbReference type="GO" id="GO:0006171">
    <property type="term" value="P:cAMP biosynthetic process"/>
    <property type="evidence" value="ECO:0007669"/>
    <property type="project" value="TreeGrafter"/>
</dbReference>
<feature type="transmembrane region" description="Helical" evidence="2">
    <location>
        <begin position="324"/>
        <end position="342"/>
    </location>
</feature>